<evidence type="ECO:0000313" key="3">
    <source>
        <dbReference type="EMBL" id="RDX50969.1"/>
    </source>
</evidence>
<feature type="domain" description="DNA helicase Pif1-like 2B" evidence="2">
    <location>
        <begin position="85"/>
        <end position="107"/>
    </location>
</feature>
<evidence type="ECO:0000313" key="4">
    <source>
        <dbReference type="Proteomes" id="UP000256964"/>
    </source>
</evidence>
<feature type="compositionally biased region" description="Basic and acidic residues" evidence="1">
    <location>
        <begin position="8"/>
        <end position="31"/>
    </location>
</feature>
<keyword evidence="4" id="KW-1185">Reference proteome</keyword>
<reference evidence="3 4" key="1">
    <citation type="journal article" date="2018" name="Biotechnol. Biofuels">
        <title>Integrative visual omics of the white-rot fungus Polyporus brumalis exposes the biotechnological potential of its oxidative enzymes for delignifying raw plant biomass.</title>
        <authorList>
            <person name="Miyauchi S."/>
            <person name="Rancon A."/>
            <person name="Drula E."/>
            <person name="Hage H."/>
            <person name="Chaduli D."/>
            <person name="Favel A."/>
            <person name="Grisel S."/>
            <person name="Henrissat B."/>
            <person name="Herpoel-Gimbert I."/>
            <person name="Ruiz-Duenas F.J."/>
            <person name="Chevret D."/>
            <person name="Hainaut M."/>
            <person name="Lin J."/>
            <person name="Wang M."/>
            <person name="Pangilinan J."/>
            <person name="Lipzen A."/>
            <person name="Lesage-Meessen L."/>
            <person name="Navarro D."/>
            <person name="Riley R."/>
            <person name="Grigoriev I.V."/>
            <person name="Zhou S."/>
            <person name="Raouche S."/>
            <person name="Rosso M.N."/>
        </authorList>
    </citation>
    <scope>NUCLEOTIDE SEQUENCE [LARGE SCALE GENOMIC DNA]</scope>
    <source>
        <strain evidence="3 4">BRFM 1820</strain>
    </source>
</reference>
<feature type="region of interest" description="Disordered" evidence="1">
    <location>
        <begin position="1"/>
        <end position="65"/>
    </location>
</feature>
<dbReference type="STRING" id="139420.A0A371DEI2"/>
<organism evidence="3 4">
    <name type="scientific">Lentinus brumalis</name>
    <dbReference type="NCBI Taxonomy" id="2498619"/>
    <lineage>
        <taxon>Eukaryota</taxon>
        <taxon>Fungi</taxon>
        <taxon>Dikarya</taxon>
        <taxon>Basidiomycota</taxon>
        <taxon>Agaricomycotina</taxon>
        <taxon>Agaricomycetes</taxon>
        <taxon>Polyporales</taxon>
        <taxon>Polyporaceae</taxon>
        <taxon>Lentinus</taxon>
    </lineage>
</organism>
<sequence>MLDSLRQVPEEGRRGAVQRRADEQHRRERTNLHGVRRGQHLGGNATREDALEHDGAEEARSEGGRAGMHELDHIVQSIRQLYFPQVMLIKNIDETLVNGTMGKVIKFIDPTNPLEDEDGILGKPASKGKAEAKPPTSGLATRQLLPVVEFLQPGGARRTMVVMPDSWKVELPNGEVQVSRTQVRAITISRSARLASPPIGR</sequence>
<dbReference type="EMBL" id="KZ857397">
    <property type="protein sequence ID" value="RDX50969.1"/>
    <property type="molecule type" value="Genomic_DNA"/>
</dbReference>
<dbReference type="Proteomes" id="UP000256964">
    <property type="component" value="Unassembled WGS sequence"/>
</dbReference>
<name>A0A371DEI2_9APHY</name>
<feature type="compositionally biased region" description="Basic and acidic residues" evidence="1">
    <location>
        <begin position="46"/>
        <end position="65"/>
    </location>
</feature>
<dbReference type="InterPro" id="IPR049163">
    <property type="entry name" value="Pif1-like_2B_dom"/>
</dbReference>
<evidence type="ECO:0000259" key="2">
    <source>
        <dbReference type="Pfam" id="PF21530"/>
    </source>
</evidence>
<gene>
    <name evidence="3" type="ORF">OH76DRAFT_375214</name>
</gene>
<evidence type="ECO:0000256" key="1">
    <source>
        <dbReference type="SAM" id="MobiDB-lite"/>
    </source>
</evidence>
<dbReference type="OrthoDB" id="432234at2759"/>
<accession>A0A371DEI2</accession>
<proteinExistence type="predicted"/>
<protein>
    <recommendedName>
        <fullName evidence="2">DNA helicase Pif1-like 2B domain-containing protein</fullName>
    </recommendedName>
</protein>
<dbReference type="AlphaFoldDB" id="A0A371DEI2"/>
<dbReference type="Pfam" id="PF21530">
    <property type="entry name" value="Pif1_2B_dom"/>
    <property type="match status" value="1"/>
</dbReference>